<keyword evidence="7" id="KW-1185">Reference proteome</keyword>
<reference evidence="8" key="1">
    <citation type="submission" date="2025-08" db="UniProtKB">
        <authorList>
            <consortium name="RefSeq"/>
        </authorList>
    </citation>
    <scope>IDENTIFICATION</scope>
</reference>
<dbReference type="RefSeq" id="XP_065664842.1">
    <property type="nucleotide sequence ID" value="XM_065808770.1"/>
</dbReference>
<comment type="similarity">
    <text evidence="2">Belongs to the CD225/Dispanin family.</text>
</comment>
<sequence>MAEQSNQPPSYYEATPPPPYEAIYNEGNNLVVNNIEPSRAHQNANFFGSQSVQQLEEVQYPPACTCLAWSSFFFGCFPVGALAIYYSNQVKSATKQKDHPKAVEAYILTKRLSYWSFSALSMFLIICIGVWRVIFSSYY</sequence>
<evidence type="ECO:0000256" key="4">
    <source>
        <dbReference type="ARBA" id="ARBA00022989"/>
    </source>
</evidence>
<dbReference type="InterPro" id="IPR007593">
    <property type="entry name" value="CD225/Dispanin_fam"/>
</dbReference>
<dbReference type="GeneID" id="136086471"/>
<evidence type="ECO:0000313" key="8">
    <source>
        <dbReference type="RefSeq" id="XP_065664842.1"/>
    </source>
</evidence>
<protein>
    <submittedName>
        <fullName evidence="8">Uncharacterized protein LOC136086471</fullName>
    </submittedName>
</protein>
<feature type="transmembrane region" description="Helical" evidence="6">
    <location>
        <begin position="67"/>
        <end position="87"/>
    </location>
</feature>
<evidence type="ECO:0000256" key="3">
    <source>
        <dbReference type="ARBA" id="ARBA00022692"/>
    </source>
</evidence>
<keyword evidence="5 6" id="KW-0472">Membrane</keyword>
<feature type="transmembrane region" description="Helical" evidence="6">
    <location>
        <begin position="114"/>
        <end position="134"/>
    </location>
</feature>
<keyword evidence="3 6" id="KW-0812">Transmembrane</keyword>
<evidence type="ECO:0000256" key="1">
    <source>
        <dbReference type="ARBA" id="ARBA00004370"/>
    </source>
</evidence>
<evidence type="ECO:0000313" key="7">
    <source>
        <dbReference type="Proteomes" id="UP001652625"/>
    </source>
</evidence>
<dbReference type="Pfam" id="PF04505">
    <property type="entry name" value="CD225"/>
    <property type="match status" value="1"/>
</dbReference>
<evidence type="ECO:0000256" key="5">
    <source>
        <dbReference type="ARBA" id="ARBA00023136"/>
    </source>
</evidence>
<name>A0ABM4CSG4_HYDVU</name>
<proteinExistence type="inferred from homology"/>
<evidence type="ECO:0000256" key="6">
    <source>
        <dbReference type="SAM" id="Phobius"/>
    </source>
</evidence>
<gene>
    <name evidence="8" type="primary">LOC136086471</name>
</gene>
<keyword evidence="4 6" id="KW-1133">Transmembrane helix</keyword>
<comment type="subcellular location">
    <subcellularLocation>
        <location evidence="1">Membrane</location>
    </subcellularLocation>
</comment>
<organism evidence="7 8">
    <name type="scientific">Hydra vulgaris</name>
    <name type="common">Hydra</name>
    <name type="synonym">Hydra attenuata</name>
    <dbReference type="NCBI Taxonomy" id="6087"/>
    <lineage>
        <taxon>Eukaryota</taxon>
        <taxon>Metazoa</taxon>
        <taxon>Cnidaria</taxon>
        <taxon>Hydrozoa</taxon>
        <taxon>Hydroidolina</taxon>
        <taxon>Anthoathecata</taxon>
        <taxon>Aplanulata</taxon>
        <taxon>Hydridae</taxon>
        <taxon>Hydra</taxon>
    </lineage>
</organism>
<accession>A0ABM4CSG4</accession>
<dbReference type="Proteomes" id="UP001652625">
    <property type="component" value="Chromosome 10"/>
</dbReference>
<evidence type="ECO:0000256" key="2">
    <source>
        <dbReference type="ARBA" id="ARBA00006843"/>
    </source>
</evidence>